<proteinExistence type="predicted"/>
<accession>A0A2H4VS12</accession>
<keyword evidence="2" id="KW-1185">Reference proteome</keyword>
<dbReference type="KEGG" id="msub:BK009_09515"/>
<name>A0A2H4VS12_9EURY</name>
<sequence length="196" mass="22520">MEEKAKNIISVSGIIEPCILERCEKFVGLLNESLEKLDNTKINDLSNNELFITALLHILPAAVKNHQIKKLEYLRNVVIKSIMGDYDEYEIIMFLGIINNFTVWHFQLMELLDDPNKWATDNEIRKDFSTMGIMEVLNTAFPRTSKTFLRKIWDDLHQQGLVQSGDVLNTSMGGRDLIQNRTTELGIDFVSFISPI</sequence>
<organism evidence="1 2">
    <name type="scientific">Methanobacterium subterraneum</name>
    <dbReference type="NCBI Taxonomy" id="59277"/>
    <lineage>
        <taxon>Archaea</taxon>
        <taxon>Methanobacteriati</taxon>
        <taxon>Methanobacteriota</taxon>
        <taxon>Methanomada group</taxon>
        <taxon>Methanobacteria</taxon>
        <taxon>Methanobacteriales</taxon>
        <taxon>Methanobacteriaceae</taxon>
        <taxon>Methanobacterium</taxon>
    </lineage>
</organism>
<dbReference type="Proteomes" id="UP000232631">
    <property type="component" value="Chromosome"/>
</dbReference>
<reference evidence="1 2" key="1">
    <citation type="submission" date="2016-10" db="EMBL/GenBank/DDBJ databases">
        <title>Comparative genomics between deep and shallow subseafloor isolates.</title>
        <authorList>
            <person name="Ishii S."/>
            <person name="Miller J.R."/>
            <person name="Sutton G."/>
            <person name="Suzuki S."/>
            <person name="Methe B."/>
            <person name="Inagaki F."/>
            <person name="Imachi H."/>
        </authorList>
    </citation>
    <scope>NUCLEOTIDE SEQUENCE [LARGE SCALE GENOMIC DNA]</scope>
    <source>
        <strain evidence="1 2">A8p</strain>
    </source>
</reference>
<evidence type="ECO:0000313" key="2">
    <source>
        <dbReference type="Proteomes" id="UP000232631"/>
    </source>
</evidence>
<dbReference type="AlphaFoldDB" id="A0A2H4VS12"/>
<dbReference type="RefSeq" id="WP_100909476.1">
    <property type="nucleotide sequence ID" value="NZ_CP017768.1"/>
</dbReference>
<protein>
    <submittedName>
        <fullName evidence="1">Uncharacterized protein</fullName>
    </submittedName>
</protein>
<dbReference type="EMBL" id="CP017768">
    <property type="protein sequence ID" value="AUB60888.1"/>
    <property type="molecule type" value="Genomic_DNA"/>
</dbReference>
<dbReference type="GeneID" id="35126731"/>
<evidence type="ECO:0000313" key="1">
    <source>
        <dbReference type="EMBL" id="AUB60888.1"/>
    </source>
</evidence>
<gene>
    <name evidence="1" type="ORF">BK009_09515</name>
</gene>